<reference evidence="1" key="1">
    <citation type="submission" date="2021-02" db="EMBL/GenBank/DDBJ databases">
        <authorList>
            <person name="Nowell W R."/>
        </authorList>
    </citation>
    <scope>NUCLEOTIDE SEQUENCE</scope>
</reference>
<name>A0A8S3ENV4_9BILA</name>
<gene>
    <name evidence="1" type="ORF">SMN809_LOCUS60479</name>
</gene>
<dbReference type="Pfam" id="PF01135">
    <property type="entry name" value="PCMT"/>
    <property type="match status" value="1"/>
</dbReference>
<comment type="caution">
    <text evidence="1">The sequence shown here is derived from an EMBL/GenBank/DDBJ whole genome shotgun (WGS) entry which is preliminary data.</text>
</comment>
<organism evidence="1 2">
    <name type="scientific">Rotaria magnacalcarata</name>
    <dbReference type="NCBI Taxonomy" id="392030"/>
    <lineage>
        <taxon>Eukaryota</taxon>
        <taxon>Metazoa</taxon>
        <taxon>Spiralia</taxon>
        <taxon>Gnathifera</taxon>
        <taxon>Rotifera</taxon>
        <taxon>Eurotatoria</taxon>
        <taxon>Bdelloidea</taxon>
        <taxon>Philodinida</taxon>
        <taxon>Philodinidae</taxon>
        <taxon>Rotaria</taxon>
    </lineage>
</organism>
<proteinExistence type="predicted"/>
<protein>
    <recommendedName>
        <fullName evidence="3">Protein-L-isoaspartate O-methyltransferase</fullName>
    </recommendedName>
</protein>
<dbReference type="InterPro" id="IPR029063">
    <property type="entry name" value="SAM-dependent_MTases_sf"/>
</dbReference>
<dbReference type="Proteomes" id="UP000676336">
    <property type="component" value="Unassembled WGS sequence"/>
</dbReference>
<dbReference type="EMBL" id="CAJOBI010236081">
    <property type="protein sequence ID" value="CAF5075053.1"/>
    <property type="molecule type" value="Genomic_DNA"/>
</dbReference>
<feature type="non-terminal residue" evidence="1">
    <location>
        <position position="49"/>
    </location>
</feature>
<evidence type="ECO:0008006" key="3">
    <source>
        <dbReference type="Google" id="ProtNLM"/>
    </source>
</evidence>
<dbReference type="Gene3D" id="3.40.50.150">
    <property type="entry name" value="Vaccinia Virus protein VP39"/>
    <property type="match status" value="1"/>
</dbReference>
<dbReference type="SUPFAM" id="SSF53335">
    <property type="entry name" value="S-adenosyl-L-methionine-dependent methyltransferases"/>
    <property type="match status" value="1"/>
</dbReference>
<accession>A0A8S3ENV4</accession>
<sequence length="49" mass="5307">MNSYLHFSVGYNVSISGSHIHVYALEILRDKFISDACVLDVGSGSGYLA</sequence>
<dbReference type="AlphaFoldDB" id="A0A8S3ENV4"/>
<evidence type="ECO:0000313" key="2">
    <source>
        <dbReference type="Proteomes" id="UP000676336"/>
    </source>
</evidence>
<evidence type="ECO:0000313" key="1">
    <source>
        <dbReference type="EMBL" id="CAF5075053.1"/>
    </source>
</evidence>